<evidence type="ECO:0000313" key="2">
    <source>
        <dbReference type="Proteomes" id="UP000002195"/>
    </source>
</evidence>
<dbReference type="Proteomes" id="UP000002195">
    <property type="component" value="Unassembled WGS sequence"/>
</dbReference>
<dbReference type="HOGENOM" id="CLU_109586_0_0_1"/>
<protein>
    <submittedName>
        <fullName evidence="1">Uncharacterized protein</fullName>
    </submittedName>
</protein>
<dbReference type="RefSeq" id="XP_647687.1">
    <property type="nucleotide sequence ID" value="XM_642595.1"/>
</dbReference>
<sequence>MENQRIIIRRVQRPTVPPIQETVQIATNPRVTYILEYESLQKVCQSKYYSDGDVSNFFITGIIKQAGGSNEDCTSQNIFARLTKWVSNKDSNTRTKVVDSLAIYSKGEKNHNLKVYISDSQVFFGNEIFVDSCKTGEESHWYPDSVPLIKRLISILNDFSSKFDSKAKMRKDAQEAFQFPHSALYLNSSQ</sequence>
<dbReference type="EMBL" id="AAFI02000003">
    <property type="protein sequence ID" value="EAL73763.1"/>
    <property type="molecule type" value="Genomic_DNA"/>
</dbReference>
<gene>
    <name evidence="1" type="ORF">DDB_G0267370</name>
</gene>
<dbReference type="GeneID" id="8615867"/>
<dbReference type="AlphaFoldDB" id="Q55GX2"/>
<comment type="caution">
    <text evidence="1">The sequence shown here is derived from an EMBL/GenBank/DDBJ whole genome shotgun (WGS) entry which is preliminary data.</text>
</comment>
<organism evidence="1 2">
    <name type="scientific">Dictyostelium discoideum</name>
    <name type="common">Social amoeba</name>
    <dbReference type="NCBI Taxonomy" id="44689"/>
    <lineage>
        <taxon>Eukaryota</taxon>
        <taxon>Amoebozoa</taxon>
        <taxon>Evosea</taxon>
        <taxon>Eumycetozoa</taxon>
        <taxon>Dictyostelia</taxon>
        <taxon>Dictyosteliales</taxon>
        <taxon>Dictyosteliaceae</taxon>
        <taxon>Dictyostelium</taxon>
    </lineage>
</organism>
<accession>Q55GX2</accession>
<keyword evidence="2" id="KW-1185">Reference proteome</keyword>
<reference evidence="1 2" key="1">
    <citation type="journal article" date="2005" name="Nature">
        <title>The genome of the social amoeba Dictyostelium discoideum.</title>
        <authorList>
            <consortium name="The Dictyostelium discoideum Sequencing Consortium"/>
            <person name="Eichinger L."/>
            <person name="Pachebat J.A."/>
            <person name="Glockner G."/>
            <person name="Rajandream M.A."/>
            <person name="Sucgang R."/>
            <person name="Berriman M."/>
            <person name="Song J."/>
            <person name="Olsen R."/>
            <person name="Szafranski K."/>
            <person name="Xu Q."/>
            <person name="Tunggal B."/>
            <person name="Kummerfeld S."/>
            <person name="Madera M."/>
            <person name="Konfortov B.A."/>
            <person name="Rivero F."/>
            <person name="Bankier A.T."/>
            <person name="Lehmann R."/>
            <person name="Hamlin N."/>
            <person name="Davies R."/>
            <person name="Gaudet P."/>
            <person name="Fey P."/>
            <person name="Pilcher K."/>
            <person name="Chen G."/>
            <person name="Saunders D."/>
            <person name="Sodergren E."/>
            <person name="Davis P."/>
            <person name="Kerhornou A."/>
            <person name="Nie X."/>
            <person name="Hall N."/>
            <person name="Anjard C."/>
            <person name="Hemphill L."/>
            <person name="Bason N."/>
            <person name="Farbrother P."/>
            <person name="Desany B."/>
            <person name="Just E."/>
            <person name="Morio T."/>
            <person name="Rost R."/>
            <person name="Churcher C."/>
            <person name="Cooper J."/>
            <person name="Haydock S."/>
            <person name="van Driessche N."/>
            <person name="Cronin A."/>
            <person name="Goodhead I."/>
            <person name="Muzny D."/>
            <person name="Mourier T."/>
            <person name="Pain A."/>
            <person name="Lu M."/>
            <person name="Harper D."/>
            <person name="Lindsay R."/>
            <person name="Hauser H."/>
            <person name="James K."/>
            <person name="Quiles M."/>
            <person name="Madan Babu M."/>
            <person name="Saito T."/>
            <person name="Buchrieser C."/>
            <person name="Wardroper A."/>
            <person name="Felder M."/>
            <person name="Thangavelu M."/>
            <person name="Johnson D."/>
            <person name="Knights A."/>
            <person name="Loulseged H."/>
            <person name="Mungall K."/>
            <person name="Oliver K."/>
            <person name="Price C."/>
            <person name="Quail M.A."/>
            <person name="Urushihara H."/>
            <person name="Hernandez J."/>
            <person name="Rabbinowitsch E."/>
            <person name="Steffen D."/>
            <person name="Sanders M."/>
            <person name="Ma J."/>
            <person name="Kohara Y."/>
            <person name="Sharp S."/>
            <person name="Simmonds M."/>
            <person name="Spiegler S."/>
            <person name="Tivey A."/>
            <person name="Sugano S."/>
            <person name="White B."/>
            <person name="Walker D."/>
            <person name="Woodward J."/>
            <person name="Winckler T."/>
            <person name="Tanaka Y."/>
            <person name="Shaulsky G."/>
            <person name="Schleicher M."/>
            <person name="Weinstock G."/>
            <person name="Rosenthal A."/>
            <person name="Cox E.C."/>
            <person name="Chisholm R.L."/>
            <person name="Gibbs R."/>
            <person name="Loomis W.F."/>
            <person name="Platzer M."/>
            <person name="Kay R.R."/>
            <person name="Williams J."/>
            <person name="Dear P.H."/>
            <person name="Noegel A.A."/>
            <person name="Barrell B."/>
            <person name="Kuspa A."/>
        </authorList>
    </citation>
    <scope>NUCLEOTIDE SEQUENCE [LARGE SCALE GENOMIC DNA]</scope>
    <source>
        <strain evidence="1 2">AX4</strain>
    </source>
</reference>
<dbReference type="InParanoid" id="Q55GX2"/>
<dbReference type="KEGG" id="ddi:DDB_G0267370"/>
<dbReference type="dictyBase" id="DDB_G0267370"/>
<dbReference type="PaxDb" id="44689-DDB0216527"/>
<name>Q55GX2_DICDI</name>
<dbReference type="VEuPathDB" id="AmoebaDB:DDB_G0267370"/>
<proteinExistence type="predicted"/>
<evidence type="ECO:0000313" key="1">
    <source>
        <dbReference type="EMBL" id="EAL73763.1"/>
    </source>
</evidence>
<dbReference type="PhylomeDB" id="Q55GX2"/>